<dbReference type="PROSITE" id="PS51257">
    <property type="entry name" value="PROKAR_LIPOPROTEIN"/>
    <property type="match status" value="1"/>
</dbReference>
<dbReference type="EMBL" id="JACOPG010000004">
    <property type="protein sequence ID" value="MBC5686930.1"/>
    <property type="molecule type" value="Genomic_DNA"/>
</dbReference>
<proteinExistence type="predicted"/>
<keyword evidence="2" id="KW-0812">Transmembrane</keyword>
<keyword evidence="5" id="KW-1185">Reference proteome</keyword>
<keyword evidence="2" id="KW-1133">Transmembrane helix</keyword>
<feature type="signal peptide" evidence="3">
    <location>
        <begin position="1"/>
        <end position="28"/>
    </location>
</feature>
<keyword evidence="2" id="KW-0472">Membrane</keyword>
<dbReference type="RefSeq" id="WP_186854572.1">
    <property type="nucleotide sequence ID" value="NZ_JACOPG010000004.1"/>
</dbReference>
<dbReference type="Gene3D" id="3.80.10.10">
    <property type="entry name" value="Ribonuclease Inhibitor"/>
    <property type="match status" value="1"/>
</dbReference>
<comment type="caution">
    <text evidence="4">The sequence shown here is derived from an EMBL/GenBank/DDBJ whole genome shotgun (WGS) entry which is preliminary data.</text>
</comment>
<feature type="chain" id="PRO_5046186501" evidence="3">
    <location>
        <begin position="29"/>
        <end position="356"/>
    </location>
</feature>
<evidence type="ECO:0000256" key="3">
    <source>
        <dbReference type="SAM" id="SignalP"/>
    </source>
</evidence>
<sequence length="356" mass="37125">MKLKKLFGKILGAGLCMGMLIGCMPGGALQVKAATEPNYLTFTAEEAGSTLSLSWASASDVQTSTDHGTTWSAYARGTTITLANVGDSVSFKGRGFVANNRANVNHVRMTGKIAASGSVTSLIDENGGDPNVTLPSDCFAHMFQDCTSLTQAPELPATTLSGICYVFMFQNCTSLTQVPKLPATTLATACYRGMFDGCTGLSLTTTKDADHTLAWSLADATEELNWNAIMFEGCPNVDLGNGSKEPQMNTVYYQTCNHSYGSDGKCIYCGTEKAVDIVTPTPEAAPAAGITNAQPNGGTPTTPNTNNQAAQNTTANVKAPVTGEASSMASVILALLIAGGLAVILVGVCKMRKHCK</sequence>
<keyword evidence="3" id="KW-0732">Signal</keyword>
<dbReference type="InterPro" id="IPR032675">
    <property type="entry name" value="LRR_dom_sf"/>
</dbReference>
<feature type="compositionally biased region" description="Low complexity" evidence="1">
    <location>
        <begin position="291"/>
        <end position="309"/>
    </location>
</feature>
<gene>
    <name evidence="4" type="ORF">H8R94_09995</name>
</gene>
<dbReference type="Proteomes" id="UP000643810">
    <property type="component" value="Unassembled WGS sequence"/>
</dbReference>
<organism evidence="4 5">
    <name type="scientific">Roseburia lenta</name>
    <dbReference type="NCBI Taxonomy" id="2763061"/>
    <lineage>
        <taxon>Bacteria</taxon>
        <taxon>Bacillati</taxon>
        <taxon>Bacillota</taxon>
        <taxon>Clostridia</taxon>
        <taxon>Lachnospirales</taxon>
        <taxon>Lachnospiraceae</taxon>
        <taxon>Roseburia</taxon>
    </lineage>
</organism>
<name>A0ABR7GI18_9FIRM</name>
<reference evidence="4 5" key="1">
    <citation type="submission" date="2020-08" db="EMBL/GenBank/DDBJ databases">
        <title>Genome public.</title>
        <authorList>
            <person name="Liu C."/>
            <person name="Sun Q."/>
        </authorList>
    </citation>
    <scope>NUCLEOTIDE SEQUENCE [LARGE SCALE GENOMIC DNA]</scope>
    <source>
        <strain evidence="4 5">NSJ-9</strain>
    </source>
</reference>
<feature type="transmembrane region" description="Helical" evidence="2">
    <location>
        <begin position="328"/>
        <end position="349"/>
    </location>
</feature>
<evidence type="ECO:0000313" key="5">
    <source>
        <dbReference type="Proteomes" id="UP000643810"/>
    </source>
</evidence>
<protein>
    <submittedName>
        <fullName evidence="4">Uncharacterized protein</fullName>
    </submittedName>
</protein>
<evidence type="ECO:0000313" key="4">
    <source>
        <dbReference type="EMBL" id="MBC5686930.1"/>
    </source>
</evidence>
<evidence type="ECO:0000256" key="2">
    <source>
        <dbReference type="SAM" id="Phobius"/>
    </source>
</evidence>
<feature type="region of interest" description="Disordered" evidence="1">
    <location>
        <begin position="285"/>
        <end position="309"/>
    </location>
</feature>
<evidence type="ECO:0000256" key="1">
    <source>
        <dbReference type="SAM" id="MobiDB-lite"/>
    </source>
</evidence>
<accession>A0ABR7GI18</accession>